<dbReference type="AlphaFoldDB" id="A0A4S8HGE7"/>
<gene>
    <name evidence="1" type="ORF">FAM09_24785</name>
</gene>
<keyword evidence="2" id="KW-1185">Reference proteome</keyword>
<proteinExistence type="predicted"/>
<organism evidence="1 2">
    <name type="scientific">Niastella caeni</name>
    <dbReference type="NCBI Taxonomy" id="2569763"/>
    <lineage>
        <taxon>Bacteria</taxon>
        <taxon>Pseudomonadati</taxon>
        <taxon>Bacteroidota</taxon>
        <taxon>Chitinophagia</taxon>
        <taxon>Chitinophagales</taxon>
        <taxon>Chitinophagaceae</taxon>
        <taxon>Niastella</taxon>
    </lineage>
</organism>
<reference evidence="1 2" key="1">
    <citation type="submission" date="2019-04" db="EMBL/GenBank/DDBJ databases">
        <title>Niastella caeni sp. nov., isolated from activated sludge.</title>
        <authorList>
            <person name="Sheng M."/>
        </authorList>
    </citation>
    <scope>NUCLEOTIDE SEQUENCE [LARGE SCALE GENOMIC DNA]</scope>
    <source>
        <strain evidence="1 2">HX-2-15</strain>
    </source>
</reference>
<protein>
    <submittedName>
        <fullName evidence="1">Uncharacterized protein</fullName>
    </submittedName>
</protein>
<evidence type="ECO:0000313" key="1">
    <source>
        <dbReference type="EMBL" id="THU34238.1"/>
    </source>
</evidence>
<name>A0A4S8HGE7_9BACT</name>
<dbReference type="EMBL" id="STFF01000008">
    <property type="protein sequence ID" value="THU34238.1"/>
    <property type="molecule type" value="Genomic_DNA"/>
</dbReference>
<accession>A0A4S8HGE7</accession>
<sequence length="72" mass="8135">MKRLIFKLLLLADRFPDGFTIVLPDGSMIQIQWLFGSEIEERPDGITIRQAFGMSLKGSDFDEVIITLYVAG</sequence>
<dbReference type="RefSeq" id="WP_136579854.1">
    <property type="nucleotide sequence ID" value="NZ_STFF01000008.1"/>
</dbReference>
<dbReference type="Proteomes" id="UP000306918">
    <property type="component" value="Unassembled WGS sequence"/>
</dbReference>
<evidence type="ECO:0000313" key="2">
    <source>
        <dbReference type="Proteomes" id="UP000306918"/>
    </source>
</evidence>
<comment type="caution">
    <text evidence="1">The sequence shown here is derived from an EMBL/GenBank/DDBJ whole genome shotgun (WGS) entry which is preliminary data.</text>
</comment>